<dbReference type="EMBL" id="JBGORX010000004">
    <property type="protein sequence ID" value="MFJ1269126.1"/>
    <property type="molecule type" value="Genomic_DNA"/>
</dbReference>
<keyword evidence="3" id="KW-0808">Transferase</keyword>
<accession>A0ABW8DBC2</accession>
<dbReference type="InterPro" id="IPR005196">
    <property type="entry name" value="Glyco_hydro_65_N"/>
</dbReference>
<dbReference type="InterPro" id="IPR005194">
    <property type="entry name" value="Glyco_hydro_65_C"/>
</dbReference>
<protein>
    <submittedName>
        <fullName evidence="7">Glycoside hydrolase family 65 protein</fullName>
    </submittedName>
</protein>
<gene>
    <name evidence="7" type="ORF">ACD661_11195</name>
</gene>
<keyword evidence="7" id="KW-0378">Hydrolase</keyword>
<dbReference type="Gene3D" id="2.60.420.10">
    <property type="entry name" value="Maltose phosphorylase, domain 3"/>
    <property type="match status" value="1"/>
</dbReference>
<evidence type="ECO:0000259" key="4">
    <source>
        <dbReference type="Pfam" id="PF03632"/>
    </source>
</evidence>
<proteinExistence type="inferred from homology"/>
<evidence type="ECO:0000313" key="8">
    <source>
        <dbReference type="Proteomes" id="UP001615550"/>
    </source>
</evidence>
<dbReference type="GO" id="GO:0016787">
    <property type="term" value="F:hydrolase activity"/>
    <property type="evidence" value="ECO:0007669"/>
    <property type="project" value="UniProtKB-KW"/>
</dbReference>
<dbReference type="InterPro" id="IPR037018">
    <property type="entry name" value="GH65_N"/>
</dbReference>
<dbReference type="PANTHER" id="PTHR11051:SF8">
    <property type="entry name" value="PROTEIN-GLUCOSYLGALACTOSYLHYDROXYLYSINE GLUCOSIDASE"/>
    <property type="match status" value="1"/>
</dbReference>
<evidence type="ECO:0000259" key="6">
    <source>
        <dbReference type="Pfam" id="PF03636"/>
    </source>
</evidence>
<sequence>MNPWIISYRSFNDSSVRLKETLFTLGNGYVATRGTFEDSKDPIHYAGTYLGGVYNRNISQIANQHLINEDLVNCPNWLPLTFKVEEEDWFEISNVTLLSFKEMLHFKKGLLKRSYRIQDHKGRIFVINSLRFLSQHNPHLGGIRYSITAENWSGKITLRSSLYGEVTNNGVPRYQELNSQHLEIMNKGVSKEKYLYLQARMLQSHLEISEAITTKIYKKSQLINCPSQIKEETNNIHEEFELVVEPYQKITVYKLVSIFHSKDWGISENLYDAIKLLTANNNYNHLLKQHILAWSSLWDRADVKIEGAPQVQQLVRFHIFHTLQSLSKHSMHIDCGAPARGLHGEAYRGHVFWDELFILPFFFFNFPEIARSLLMYRYHRLNAARLLAHENGFRGAMFPWQSASNGEEETQKVHLNPKSGKWGPDQSSRQRHVNMAIAYNIWNYYVITKDEEFLQEYGAEIILEIAKFINSMTIFNPERNKFEIHGVMGPDEYHEQGIEPNAIGLKNNTYTNVMAVWVLEKALELKNILNQNQYHYLVALLDIQESETERWKSIIKNMFIPFHEKVLSQFEGYENLKPFDWDTYQKKYTLCERLDRILKAEDKNSNEYQIAKQPDTLMLYYLLEDKELTRLFHQLGYDYSEDTTRRTIDYYLSRTSHGSTLSKMTLAAILMTKDMSLAKKLYQEALHSDIEDTQGGTTEEGIHLGVMAGTISLLTKNMSGIIFYSHYFSLNPQLPSWIKRLTFKLVYHQNLYEIELFHTGCSVKLVNQRTNNFKILIKDKFVPVFLNKKTTIFYHEISSRNNNYVRPVKRNYL</sequence>
<comment type="similarity">
    <text evidence="1">Belongs to the glycosyl hydrolase 65 family.</text>
</comment>
<dbReference type="Gene3D" id="2.70.98.40">
    <property type="entry name" value="Glycoside hydrolase, family 65, N-terminal domain"/>
    <property type="match status" value="1"/>
</dbReference>
<feature type="domain" description="Glycoside hydrolase family 65 central catalytic" evidence="4">
    <location>
        <begin position="316"/>
        <end position="711"/>
    </location>
</feature>
<comment type="caution">
    <text evidence="7">The sequence shown here is derived from an EMBL/GenBank/DDBJ whole genome shotgun (WGS) entry which is preliminary data.</text>
</comment>
<name>A0ABW8DBC2_9GAMM</name>
<dbReference type="InterPro" id="IPR017045">
    <property type="entry name" value="Malt_Pase/Glycosyl_Hdrlase"/>
</dbReference>
<evidence type="ECO:0000313" key="7">
    <source>
        <dbReference type="EMBL" id="MFJ1269126.1"/>
    </source>
</evidence>
<dbReference type="InterPro" id="IPR011013">
    <property type="entry name" value="Gal_mutarotase_sf_dom"/>
</dbReference>
<dbReference type="InterPro" id="IPR008928">
    <property type="entry name" value="6-hairpin_glycosidase_sf"/>
</dbReference>
<keyword evidence="8" id="KW-1185">Reference proteome</keyword>
<feature type="domain" description="Glycoside hydrolase family 65 C-terminal" evidence="5">
    <location>
        <begin position="729"/>
        <end position="780"/>
    </location>
</feature>
<dbReference type="SUPFAM" id="SSF48208">
    <property type="entry name" value="Six-hairpin glycosidases"/>
    <property type="match status" value="1"/>
</dbReference>
<dbReference type="Gene3D" id="1.50.10.10">
    <property type="match status" value="1"/>
</dbReference>
<dbReference type="PANTHER" id="PTHR11051">
    <property type="entry name" value="GLYCOSYL HYDROLASE-RELATED"/>
    <property type="match status" value="1"/>
</dbReference>
<evidence type="ECO:0000259" key="5">
    <source>
        <dbReference type="Pfam" id="PF03633"/>
    </source>
</evidence>
<dbReference type="InterPro" id="IPR012341">
    <property type="entry name" value="6hp_glycosidase-like_sf"/>
</dbReference>
<evidence type="ECO:0000256" key="1">
    <source>
        <dbReference type="ARBA" id="ARBA00006768"/>
    </source>
</evidence>
<keyword evidence="2" id="KW-0328">Glycosyltransferase</keyword>
<feature type="domain" description="Glycoside hydrolase family 65 N-terminal" evidence="6">
    <location>
        <begin position="8"/>
        <end position="261"/>
    </location>
</feature>
<dbReference type="InterPro" id="IPR005195">
    <property type="entry name" value="Glyco_hydro_65_M"/>
</dbReference>
<organism evidence="7 8">
    <name type="scientific">Legionella lytica</name>
    <dbReference type="NCBI Taxonomy" id="96232"/>
    <lineage>
        <taxon>Bacteria</taxon>
        <taxon>Pseudomonadati</taxon>
        <taxon>Pseudomonadota</taxon>
        <taxon>Gammaproteobacteria</taxon>
        <taxon>Legionellales</taxon>
        <taxon>Legionellaceae</taxon>
        <taxon>Legionella</taxon>
    </lineage>
</organism>
<dbReference type="Proteomes" id="UP001615550">
    <property type="component" value="Unassembled WGS sequence"/>
</dbReference>
<dbReference type="Pfam" id="PF03632">
    <property type="entry name" value="Glyco_hydro_65m"/>
    <property type="match status" value="1"/>
</dbReference>
<dbReference type="Pfam" id="PF03633">
    <property type="entry name" value="Glyco_hydro_65C"/>
    <property type="match status" value="1"/>
</dbReference>
<reference evidence="7 8" key="1">
    <citation type="submission" date="2024-08" db="EMBL/GenBank/DDBJ databases">
        <title>Draft Genome Sequence of Legionella lytica strain DSB2004, Isolated From a Fire Sprinkler System.</title>
        <authorList>
            <person name="Everhart A.D."/>
            <person name="Kidane D.T."/>
            <person name="Farone A.L."/>
            <person name="Farone M.B."/>
        </authorList>
    </citation>
    <scope>NUCLEOTIDE SEQUENCE [LARGE SCALE GENOMIC DNA]</scope>
    <source>
        <strain evidence="7 8">DSB2004</strain>
    </source>
</reference>
<dbReference type="Pfam" id="PF03636">
    <property type="entry name" value="Glyco_hydro_65N"/>
    <property type="match status" value="1"/>
</dbReference>
<dbReference type="RefSeq" id="WP_400187951.1">
    <property type="nucleotide sequence ID" value="NZ_JBGORX010000004.1"/>
</dbReference>
<dbReference type="PIRSF" id="PIRSF036289">
    <property type="entry name" value="Glycosyl_hydrolase_malt_phosph"/>
    <property type="match status" value="1"/>
</dbReference>
<evidence type="ECO:0000256" key="3">
    <source>
        <dbReference type="ARBA" id="ARBA00022679"/>
    </source>
</evidence>
<dbReference type="SUPFAM" id="SSF74650">
    <property type="entry name" value="Galactose mutarotase-like"/>
    <property type="match status" value="1"/>
</dbReference>
<evidence type="ECO:0000256" key="2">
    <source>
        <dbReference type="ARBA" id="ARBA00022676"/>
    </source>
</evidence>